<dbReference type="Proteomes" id="UP000028715">
    <property type="component" value="Unassembled WGS sequence"/>
</dbReference>
<dbReference type="InterPro" id="IPR017938">
    <property type="entry name" value="Riboflavin_synthase-like_b-brl"/>
</dbReference>
<sequence>MNSMPKIIGDFLETAFSSKICKVTVASVEMPGSNIKTITFKGLFPNVNFKIGQALVIRIDETNYRNYTPSKWDSKNGTFQVIFHIHNNGPGSERIKNLKPGDQISVGLPRGFKVYDTEAKYHFFFGDETCISVFKSMKEEINRSGKDYLGILELDSINAAVPEKLGLMVDVVAKSVNKAEFAIKAFQNLDPEIWNLWKEGCFYLMGNAKSIQAFRKVLKEKGISNKNIHTQAYWAEGKIGL</sequence>
<proteinExistence type="predicted"/>
<gene>
    <name evidence="2" type="ORF">IW19_01550</name>
</gene>
<comment type="caution">
    <text evidence="2">The sequence shown here is derived from an EMBL/GenBank/DDBJ whole genome shotgun (WGS) entry which is preliminary data.</text>
</comment>
<dbReference type="Gene3D" id="3.40.50.80">
    <property type="entry name" value="Nucleotide-binding domain of ferredoxin-NADP reductase (FNR) module"/>
    <property type="match status" value="1"/>
</dbReference>
<dbReference type="OrthoDB" id="9814826at2"/>
<protein>
    <recommendedName>
        <fullName evidence="1">FAD-binding FR-type domain-containing protein</fullName>
    </recommendedName>
</protein>
<dbReference type="RefSeq" id="WP_035680344.1">
    <property type="nucleotide sequence ID" value="NZ_JPRL01000001.1"/>
</dbReference>
<dbReference type="InterPro" id="IPR007037">
    <property type="entry name" value="SIP_rossman_dom"/>
</dbReference>
<dbReference type="STRING" id="362418.IW19_01550"/>
<evidence type="ECO:0000313" key="3">
    <source>
        <dbReference type="Proteomes" id="UP000028715"/>
    </source>
</evidence>
<dbReference type="SUPFAM" id="SSF63380">
    <property type="entry name" value="Riboflavin synthase domain-like"/>
    <property type="match status" value="1"/>
</dbReference>
<dbReference type="InterPro" id="IPR017927">
    <property type="entry name" value="FAD-bd_FR_type"/>
</dbReference>
<dbReference type="AlphaFoldDB" id="A0A085ZIM5"/>
<dbReference type="PANTHER" id="PTHR30157">
    <property type="entry name" value="FERRIC REDUCTASE, NADPH-DEPENDENT"/>
    <property type="match status" value="1"/>
</dbReference>
<dbReference type="Gene3D" id="2.40.30.10">
    <property type="entry name" value="Translation factors"/>
    <property type="match status" value="1"/>
</dbReference>
<evidence type="ECO:0000259" key="1">
    <source>
        <dbReference type="PROSITE" id="PS51384"/>
    </source>
</evidence>
<dbReference type="InterPro" id="IPR039261">
    <property type="entry name" value="FNR_nucleotide-bd"/>
</dbReference>
<reference evidence="2 3" key="1">
    <citation type="submission" date="2014-07" db="EMBL/GenBank/DDBJ databases">
        <title>Genome of Flavobacterium reichenbachii LMG 25512.</title>
        <authorList>
            <person name="Stropko S.J."/>
            <person name="Pipes S.E."/>
            <person name="Newman J.D."/>
        </authorList>
    </citation>
    <scope>NUCLEOTIDE SEQUENCE [LARGE SCALE GENOMIC DNA]</scope>
    <source>
        <strain evidence="2 3">LMG 25512</strain>
    </source>
</reference>
<dbReference type="CDD" id="cd06193">
    <property type="entry name" value="siderophore_interacting"/>
    <property type="match status" value="1"/>
</dbReference>
<dbReference type="PROSITE" id="PS51384">
    <property type="entry name" value="FAD_FR"/>
    <property type="match status" value="1"/>
</dbReference>
<dbReference type="Pfam" id="PF00970">
    <property type="entry name" value="FAD_binding_6"/>
    <property type="match status" value="1"/>
</dbReference>
<feature type="domain" description="FAD-binding FR-type" evidence="1">
    <location>
        <begin position="18"/>
        <end position="116"/>
    </location>
</feature>
<organism evidence="2 3">
    <name type="scientific">Flavobacterium reichenbachii</name>
    <dbReference type="NCBI Taxonomy" id="362418"/>
    <lineage>
        <taxon>Bacteria</taxon>
        <taxon>Pseudomonadati</taxon>
        <taxon>Bacteroidota</taxon>
        <taxon>Flavobacteriia</taxon>
        <taxon>Flavobacteriales</taxon>
        <taxon>Flavobacteriaceae</taxon>
        <taxon>Flavobacterium</taxon>
    </lineage>
</organism>
<keyword evidence="3" id="KW-1185">Reference proteome</keyword>
<dbReference type="InterPro" id="IPR008333">
    <property type="entry name" value="Cbr1-like_FAD-bd_dom"/>
</dbReference>
<dbReference type="PANTHER" id="PTHR30157:SF0">
    <property type="entry name" value="NADPH-DEPENDENT FERRIC-CHELATE REDUCTASE"/>
    <property type="match status" value="1"/>
</dbReference>
<dbReference type="eggNOG" id="COG2375">
    <property type="taxonomic scope" value="Bacteria"/>
</dbReference>
<name>A0A085ZIM5_9FLAO</name>
<dbReference type="Pfam" id="PF04954">
    <property type="entry name" value="SIP"/>
    <property type="match status" value="1"/>
</dbReference>
<dbReference type="EMBL" id="JPRL01000001">
    <property type="protein sequence ID" value="KFF04289.1"/>
    <property type="molecule type" value="Genomic_DNA"/>
</dbReference>
<dbReference type="InterPro" id="IPR039374">
    <property type="entry name" value="SIP_fam"/>
</dbReference>
<evidence type="ECO:0000313" key="2">
    <source>
        <dbReference type="EMBL" id="KFF04289.1"/>
    </source>
</evidence>
<accession>A0A085ZIM5</accession>
<dbReference type="GO" id="GO:0016491">
    <property type="term" value="F:oxidoreductase activity"/>
    <property type="evidence" value="ECO:0007669"/>
    <property type="project" value="InterPro"/>
</dbReference>